<keyword evidence="6" id="KW-0547">Nucleotide-binding</keyword>
<dbReference type="GO" id="GO:0005886">
    <property type="term" value="C:plasma membrane"/>
    <property type="evidence" value="ECO:0007669"/>
    <property type="project" value="TreeGrafter"/>
</dbReference>
<reference evidence="18" key="1">
    <citation type="journal article" date="2015" name="Nat. Genet.">
        <title>The genome and transcriptome of the zoonotic hookworm Ancylostoma ceylanicum identify infection-specific gene families.</title>
        <authorList>
            <person name="Schwarz E.M."/>
            <person name="Hu Y."/>
            <person name="Antoshechkin I."/>
            <person name="Miller M.M."/>
            <person name="Sternberg P.W."/>
            <person name="Aroian R.V."/>
        </authorList>
    </citation>
    <scope>NUCLEOTIDE SEQUENCE</scope>
    <source>
        <strain evidence="18">HY135</strain>
    </source>
</reference>
<evidence type="ECO:0000313" key="18">
    <source>
        <dbReference type="Proteomes" id="UP000024635"/>
    </source>
</evidence>
<keyword evidence="4" id="KW-0812">Transmembrane</keyword>
<dbReference type="CDD" id="cd07302">
    <property type="entry name" value="CHD"/>
    <property type="match status" value="1"/>
</dbReference>
<dbReference type="GO" id="GO:0006935">
    <property type="term" value="P:chemotaxis"/>
    <property type="evidence" value="ECO:0007669"/>
    <property type="project" value="UniProtKB-ARBA"/>
</dbReference>
<dbReference type="Pfam" id="PF07714">
    <property type="entry name" value="PK_Tyr_Ser-Thr"/>
    <property type="match status" value="1"/>
</dbReference>
<evidence type="ECO:0000256" key="11">
    <source>
        <dbReference type="ARBA" id="ARBA00023239"/>
    </source>
</evidence>
<evidence type="ECO:0000256" key="14">
    <source>
        <dbReference type="RuleBase" id="RU003431"/>
    </source>
</evidence>
<feature type="domain" description="Guanylate cyclase" evidence="16">
    <location>
        <begin position="363"/>
        <end position="493"/>
    </location>
</feature>
<evidence type="ECO:0000256" key="10">
    <source>
        <dbReference type="ARBA" id="ARBA00023180"/>
    </source>
</evidence>
<dbReference type="Pfam" id="PF00211">
    <property type="entry name" value="Guanylate_cyc"/>
    <property type="match status" value="1"/>
</dbReference>
<dbReference type="InterPro" id="IPR050401">
    <property type="entry name" value="Cyclic_nucleotide_synthase"/>
</dbReference>
<evidence type="ECO:0000259" key="16">
    <source>
        <dbReference type="PROSITE" id="PS50125"/>
    </source>
</evidence>
<evidence type="ECO:0000256" key="3">
    <source>
        <dbReference type="ARBA" id="ARBA00012202"/>
    </source>
</evidence>
<comment type="caution">
    <text evidence="17">The sequence shown here is derived from an EMBL/GenBank/DDBJ whole genome shotgun (WGS) entry which is preliminary data.</text>
</comment>
<dbReference type="GO" id="GO:0007168">
    <property type="term" value="P:receptor guanylyl cyclase signaling pathway"/>
    <property type="evidence" value="ECO:0007669"/>
    <property type="project" value="TreeGrafter"/>
</dbReference>
<dbReference type="PROSITE" id="PS50011">
    <property type="entry name" value="PROTEIN_KINASE_DOM"/>
    <property type="match status" value="1"/>
</dbReference>
<keyword evidence="9" id="KW-0675">Receptor</keyword>
<dbReference type="PANTHER" id="PTHR11920:SF495">
    <property type="entry name" value="RECEPTOR-TYPE GUANYLATE CYCLASE GCY-7"/>
    <property type="match status" value="1"/>
</dbReference>
<keyword evidence="5" id="KW-0732">Signal</keyword>
<dbReference type="Gene3D" id="3.30.70.1230">
    <property type="entry name" value="Nucleotide cyclase"/>
    <property type="match status" value="1"/>
</dbReference>
<dbReference type="EMBL" id="JARK01001402">
    <property type="protein sequence ID" value="EYC08306.1"/>
    <property type="molecule type" value="Genomic_DNA"/>
</dbReference>
<keyword evidence="12 14" id="KW-0141">cGMP biosynthesis</keyword>
<dbReference type="InterPro" id="IPR029787">
    <property type="entry name" value="Nucleotide_cyclase"/>
</dbReference>
<comment type="catalytic activity">
    <reaction evidence="1 14">
        <text>GTP = 3',5'-cyclic GMP + diphosphate</text>
        <dbReference type="Rhea" id="RHEA:13665"/>
        <dbReference type="ChEBI" id="CHEBI:33019"/>
        <dbReference type="ChEBI" id="CHEBI:37565"/>
        <dbReference type="ChEBI" id="CHEBI:57746"/>
        <dbReference type="EC" id="4.6.1.2"/>
    </reaction>
</comment>
<dbReference type="PROSITE" id="PS50125">
    <property type="entry name" value="GUANYLATE_CYCLASE_2"/>
    <property type="match status" value="1"/>
</dbReference>
<dbReference type="GO" id="GO:0004383">
    <property type="term" value="F:guanylate cyclase activity"/>
    <property type="evidence" value="ECO:0007669"/>
    <property type="project" value="UniProtKB-EC"/>
</dbReference>
<comment type="similarity">
    <text evidence="13">Belongs to the adenylyl cyclase class-4/guanylyl cyclase family.</text>
</comment>
<dbReference type="PROSITE" id="PS00452">
    <property type="entry name" value="GUANYLATE_CYCLASE_1"/>
    <property type="match status" value="1"/>
</dbReference>
<evidence type="ECO:0000256" key="4">
    <source>
        <dbReference type="ARBA" id="ARBA00022692"/>
    </source>
</evidence>
<dbReference type="PANTHER" id="PTHR11920">
    <property type="entry name" value="GUANYLYL CYCLASE"/>
    <property type="match status" value="1"/>
</dbReference>
<dbReference type="OrthoDB" id="4062651at2759"/>
<evidence type="ECO:0000256" key="2">
    <source>
        <dbReference type="ARBA" id="ARBA00004479"/>
    </source>
</evidence>
<dbReference type="GO" id="GO:0004672">
    <property type="term" value="F:protein kinase activity"/>
    <property type="evidence" value="ECO:0007669"/>
    <property type="project" value="InterPro"/>
</dbReference>
<keyword evidence="10" id="KW-0325">Glycoprotein</keyword>
<sequence>MNEWKLSYNRITVPTKEMEKKSQSHRSLQSGPSTFTSISAFDGEDSIFKVALLDNDPILITRHPPTLLSDSCHNDCVKLRKLDHDNVNKFLGLSFDGMDYVVVWRLCSRGSLLAMLSKSVISTDSFFVQCIIRDVAEGLNYIHHSFIGYHGRLTSACCLLTDTFQVKICDYGMSELTRISEMKFKLWSAPEELNSPTSSNTKAGDVFSFAIIAAETISRRPAWQIYGESMNVEDIVARIKKGGAIPLRPHLQHDISDVPPELVALVRNCWRENSLNRPSMDFICEQMKELMNSGGHTNLMDHVFAILEDHTTSLEQEVEDRSKELMEEKKKADILLSRMLPRQVAERLKLGQSVEPEGFDSVTVFFSDVVKFTILASKCSPFQVVNLLNELYGSFDAIIEEHHVYKVESIGDGYLCVSGLPLRNGHEHIKEIVEMSVRFMEYVESFKIASLPREKIQLRIGVNSGPCVAGVVGLSMPRYCLFGDTVNTASRMESNGKPGKIHLTESSFKLLEEHYGDSYDTESRGDVIIKGKGVMETFWVHGRRDRDWDTGMHSSVIRERSRVSDKHESTG</sequence>
<dbReference type="SMART" id="SM00044">
    <property type="entry name" value="CYCc"/>
    <property type="match status" value="1"/>
</dbReference>
<evidence type="ECO:0000256" key="6">
    <source>
        <dbReference type="ARBA" id="ARBA00022741"/>
    </source>
</evidence>
<evidence type="ECO:0000256" key="7">
    <source>
        <dbReference type="ARBA" id="ARBA00022989"/>
    </source>
</evidence>
<gene>
    <name evidence="17" type="primary">Acey_s0066.g3689</name>
    <name evidence="17" type="ORF">Y032_0066g3689</name>
</gene>
<evidence type="ECO:0000256" key="13">
    <source>
        <dbReference type="RuleBase" id="RU000405"/>
    </source>
</evidence>
<keyword evidence="8" id="KW-0472">Membrane</keyword>
<dbReference type="GO" id="GO:0035556">
    <property type="term" value="P:intracellular signal transduction"/>
    <property type="evidence" value="ECO:0007669"/>
    <property type="project" value="InterPro"/>
</dbReference>
<proteinExistence type="inferred from homology"/>
<keyword evidence="11 13" id="KW-0456">Lyase</keyword>
<dbReference type="SUPFAM" id="SSF56112">
    <property type="entry name" value="Protein kinase-like (PK-like)"/>
    <property type="match status" value="1"/>
</dbReference>
<evidence type="ECO:0000256" key="9">
    <source>
        <dbReference type="ARBA" id="ARBA00023170"/>
    </source>
</evidence>
<evidence type="ECO:0000256" key="12">
    <source>
        <dbReference type="ARBA" id="ARBA00023293"/>
    </source>
</evidence>
<keyword evidence="18" id="KW-1185">Reference proteome</keyword>
<dbReference type="EC" id="4.6.1.2" evidence="3 14"/>
<organism evidence="17 18">
    <name type="scientific">Ancylostoma ceylanicum</name>
    <dbReference type="NCBI Taxonomy" id="53326"/>
    <lineage>
        <taxon>Eukaryota</taxon>
        <taxon>Metazoa</taxon>
        <taxon>Ecdysozoa</taxon>
        <taxon>Nematoda</taxon>
        <taxon>Chromadorea</taxon>
        <taxon>Rhabditida</taxon>
        <taxon>Rhabditina</taxon>
        <taxon>Rhabditomorpha</taxon>
        <taxon>Strongyloidea</taxon>
        <taxon>Ancylostomatidae</taxon>
        <taxon>Ancylostomatinae</taxon>
        <taxon>Ancylostoma</taxon>
    </lineage>
</organism>
<evidence type="ECO:0000259" key="15">
    <source>
        <dbReference type="PROSITE" id="PS50011"/>
    </source>
</evidence>
<keyword evidence="7" id="KW-1133">Transmembrane helix</keyword>
<dbReference type="FunFam" id="3.30.70.1230:FF:000023">
    <property type="entry name" value="Guanylate cyclase"/>
    <property type="match status" value="1"/>
</dbReference>
<accession>A0A016TZT7</accession>
<feature type="domain" description="Protein kinase" evidence="15">
    <location>
        <begin position="1"/>
        <end position="299"/>
    </location>
</feature>
<dbReference type="GO" id="GO:0001653">
    <property type="term" value="F:peptide receptor activity"/>
    <property type="evidence" value="ECO:0007669"/>
    <property type="project" value="TreeGrafter"/>
</dbReference>
<dbReference type="GO" id="GO:0005524">
    <property type="term" value="F:ATP binding"/>
    <property type="evidence" value="ECO:0007669"/>
    <property type="project" value="InterPro"/>
</dbReference>
<dbReference type="InterPro" id="IPR000719">
    <property type="entry name" value="Prot_kinase_dom"/>
</dbReference>
<dbReference type="Gene3D" id="1.10.510.10">
    <property type="entry name" value="Transferase(Phosphotransferase) domain 1"/>
    <property type="match status" value="1"/>
</dbReference>
<dbReference type="GO" id="GO:0004016">
    <property type="term" value="F:adenylate cyclase activity"/>
    <property type="evidence" value="ECO:0007669"/>
    <property type="project" value="TreeGrafter"/>
</dbReference>
<name>A0A016TZT7_9BILA</name>
<dbReference type="InterPro" id="IPR001245">
    <property type="entry name" value="Ser-Thr/Tyr_kinase_cat_dom"/>
</dbReference>
<dbReference type="SUPFAM" id="SSF55073">
    <property type="entry name" value="Nucleotide cyclase"/>
    <property type="match status" value="1"/>
</dbReference>
<protein>
    <recommendedName>
        <fullName evidence="3 14">Guanylate cyclase</fullName>
        <ecNumber evidence="3 14">4.6.1.2</ecNumber>
    </recommendedName>
</protein>
<dbReference type="GO" id="GO:0007635">
    <property type="term" value="P:chemosensory behavior"/>
    <property type="evidence" value="ECO:0007669"/>
    <property type="project" value="UniProtKB-ARBA"/>
</dbReference>
<dbReference type="InterPro" id="IPR001054">
    <property type="entry name" value="A/G_cyclase"/>
</dbReference>
<evidence type="ECO:0000256" key="8">
    <source>
        <dbReference type="ARBA" id="ARBA00023136"/>
    </source>
</evidence>
<dbReference type="InterPro" id="IPR011009">
    <property type="entry name" value="Kinase-like_dom_sf"/>
</dbReference>
<evidence type="ECO:0000256" key="5">
    <source>
        <dbReference type="ARBA" id="ARBA00022729"/>
    </source>
</evidence>
<evidence type="ECO:0000313" key="17">
    <source>
        <dbReference type="EMBL" id="EYC08306.1"/>
    </source>
</evidence>
<dbReference type="AlphaFoldDB" id="A0A016TZT7"/>
<comment type="subcellular location">
    <subcellularLocation>
        <location evidence="2">Membrane</location>
        <topology evidence="2">Single-pass type I membrane protein</topology>
    </subcellularLocation>
</comment>
<dbReference type="InterPro" id="IPR018297">
    <property type="entry name" value="A/G_cyclase_CS"/>
</dbReference>
<dbReference type="Proteomes" id="UP000024635">
    <property type="component" value="Unassembled WGS sequence"/>
</dbReference>
<evidence type="ECO:0000256" key="1">
    <source>
        <dbReference type="ARBA" id="ARBA00001436"/>
    </source>
</evidence>